<sequence>MSVKNAVTSRLSSLLHLPPSSTEVDVERSLRVPMRDGIDLVADHYAPRSGTPAGTLLVRGPYGRAWPFAALYAQVYAARGYHVLLQSVRGTFGSGGAFDPFVHEVDDGADTVAWLREQPWFTGSFGTIGLSYLGWTQWALLADPPPELKAAVITVGPHDVTGPRWGTGSFALNDFLGWSDLVGRQEDGHRVRQLLRQARAQRQVTAASLGVPLGESSRALLGDGARWFESWLDHPDSADPFWTGLHLGDALDRTDVPVLLLSGWQDLFLEQTLEQYRRLHARGVTTGLTVGPWTHSHMMTSAAPTALRESLDWLGAHLGADPDGVPLQRASPVRIHVGGAGQGSGWYDLPDWPPASTEQVFHLQRSRRLGAEQPAPAGEATFVYNPSDPTPTIGGRLLSPAAGYRDDTALARRADVLTFTSAPLAADLRVIGEPFVELAHRCANPHNDLFVRLSEVDAQGRSRNVSDGYLASVPDADSVRIDLDAMARVFPAGSRIRVLIAGGSHPRFARNLGSGETLSTATTLTTARHTVTLDGRSRLVLPSAD</sequence>
<dbReference type="InterPro" id="IPR013736">
    <property type="entry name" value="Xaa-Pro_dipept_C"/>
</dbReference>
<dbReference type="RefSeq" id="WP_048423629.1">
    <property type="nucleotide sequence ID" value="NZ_JYNU01000015.1"/>
</dbReference>
<dbReference type="InterPro" id="IPR008979">
    <property type="entry name" value="Galactose-bd-like_sf"/>
</dbReference>
<proteinExistence type="predicted"/>
<accession>A0A0J6W2B3</accession>
<dbReference type="Proteomes" id="UP000036313">
    <property type="component" value="Unassembled WGS sequence"/>
</dbReference>
<dbReference type="PATRIC" id="fig|1807.14.peg.2946"/>
<name>A0A0J6W2B3_9MYCO</name>
<dbReference type="EC" id="3.1.1.84" evidence="3"/>
<keyword evidence="1 3" id="KW-0378">Hydrolase</keyword>
<dbReference type="Pfam" id="PF02129">
    <property type="entry name" value="Peptidase_S15"/>
    <property type="match status" value="1"/>
</dbReference>
<evidence type="ECO:0000313" key="3">
    <source>
        <dbReference type="EMBL" id="KMO75832.1"/>
    </source>
</evidence>
<dbReference type="InterPro" id="IPR000383">
    <property type="entry name" value="Xaa-Pro-like_dom"/>
</dbReference>
<dbReference type="SUPFAM" id="SSF53474">
    <property type="entry name" value="alpha/beta-Hydrolases"/>
    <property type="match status" value="1"/>
</dbReference>
<dbReference type="NCBIfam" id="TIGR00976">
    <property type="entry name" value="CocE_NonD"/>
    <property type="match status" value="1"/>
</dbReference>
<protein>
    <submittedName>
        <fullName evidence="3">Cocaine esterase</fullName>
        <ecNumber evidence="3">3.1.1.84</ecNumber>
    </submittedName>
</protein>
<organism evidence="3 4">
    <name type="scientific">Mycolicibacterium obuense</name>
    <dbReference type="NCBI Taxonomy" id="1807"/>
    <lineage>
        <taxon>Bacteria</taxon>
        <taxon>Bacillati</taxon>
        <taxon>Actinomycetota</taxon>
        <taxon>Actinomycetes</taxon>
        <taxon>Mycobacteriales</taxon>
        <taxon>Mycobacteriaceae</taxon>
        <taxon>Mycolicibacterium</taxon>
    </lineage>
</organism>
<evidence type="ECO:0000256" key="1">
    <source>
        <dbReference type="ARBA" id="ARBA00022801"/>
    </source>
</evidence>
<dbReference type="AlphaFoldDB" id="A0A0J6W2B3"/>
<dbReference type="SMART" id="SM00939">
    <property type="entry name" value="PepX_C"/>
    <property type="match status" value="1"/>
</dbReference>
<gene>
    <name evidence="3" type="primary">cocE_2</name>
    <name evidence="3" type="ORF">MOBUDSM44075_02921</name>
</gene>
<dbReference type="Gene3D" id="1.10.3020.10">
    <property type="entry name" value="alpha-amino acid ester hydrolase ( Helical cap domain)"/>
    <property type="match status" value="1"/>
</dbReference>
<dbReference type="SUPFAM" id="SSF49785">
    <property type="entry name" value="Galactose-binding domain-like"/>
    <property type="match status" value="1"/>
</dbReference>
<evidence type="ECO:0000259" key="2">
    <source>
        <dbReference type="SMART" id="SM00939"/>
    </source>
</evidence>
<dbReference type="Gene3D" id="3.40.50.1820">
    <property type="entry name" value="alpha/beta hydrolase"/>
    <property type="match status" value="1"/>
</dbReference>
<comment type="caution">
    <text evidence="3">The sequence shown here is derived from an EMBL/GenBank/DDBJ whole genome shotgun (WGS) entry which is preliminary data.</text>
</comment>
<evidence type="ECO:0000313" key="4">
    <source>
        <dbReference type="Proteomes" id="UP000036313"/>
    </source>
</evidence>
<dbReference type="InterPro" id="IPR029058">
    <property type="entry name" value="AB_hydrolase_fold"/>
</dbReference>
<dbReference type="Gene3D" id="2.60.120.260">
    <property type="entry name" value="Galactose-binding domain-like"/>
    <property type="match status" value="1"/>
</dbReference>
<dbReference type="Pfam" id="PF08530">
    <property type="entry name" value="PepX_C"/>
    <property type="match status" value="1"/>
</dbReference>
<dbReference type="InterPro" id="IPR005674">
    <property type="entry name" value="CocE/Ser_esterase"/>
</dbReference>
<dbReference type="GO" id="GO:0008239">
    <property type="term" value="F:dipeptidyl-peptidase activity"/>
    <property type="evidence" value="ECO:0007669"/>
    <property type="project" value="InterPro"/>
</dbReference>
<feature type="domain" description="Xaa-Pro dipeptidyl-peptidase C-terminal" evidence="2">
    <location>
        <begin position="311"/>
        <end position="540"/>
    </location>
</feature>
<dbReference type="EMBL" id="JYNU01000015">
    <property type="protein sequence ID" value="KMO75832.1"/>
    <property type="molecule type" value="Genomic_DNA"/>
</dbReference>
<reference evidence="3 4" key="1">
    <citation type="journal article" date="2015" name="Genome Biol. Evol.">
        <title>Characterization of Three Mycobacterium spp. with Potential Use in Bioremediation by Genome Sequencing and Comparative Genomics.</title>
        <authorList>
            <person name="Das S."/>
            <person name="Pettersson B.M."/>
            <person name="Behra P.R."/>
            <person name="Ramesh M."/>
            <person name="Dasgupta S."/>
            <person name="Bhattacharya A."/>
            <person name="Kirsebom L.A."/>
        </authorList>
    </citation>
    <scope>NUCLEOTIDE SEQUENCE [LARGE SCALE GENOMIC DNA]</scope>
    <source>
        <strain evidence="3 4">DSM 44075</strain>
    </source>
</reference>